<dbReference type="Proteomes" id="UP000004738">
    <property type="component" value="Unassembled WGS sequence"/>
</dbReference>
<evidence type="ECO:0000313" key="3">
    <source>
        <dbReference type="Proteomes" id="UP000004738"/>
    </source>
</evidence>
<dbReference type="SUPFAM" id="SSF51161">
    <property type="entry name" value="Trimeric LpxA-like enzymes"/>
    <property type="match status" value="1"/>
</dbReference>
<reference evidence="2 3" key="1">
    <citation type="journal article" date="2012" name="J. Bacteriol.">
        <title>Draft Genome Sequence of Bacillus isronensis Strain B3W22, Isolated from the Upper Atmosphere.</title>
        <authorList>
            <person name="Shivaji S."/>
            <person name="Ara S."/>
            <person name="Singh S.K."/>
            <person name="Bandi S."/>
            <person name="Singh A."/>
            <person name="Pinnaka A.K."/>
        </authorList>
    </citation>
    <scope>NUCLEOTIDE SEQUENCE [LARGE SCALE GENOMIC DNA]</scope>
    <source>
        <strain evidence="2 3">B3W22</strain>
    </source>
</reference>
<dbReference type="InterPro" id="IPR001451">
    <property type="entry name" value="Hexapep"/>
</dbReference>
<dbReference type="NCBIfam" id="TIGR03570">
    <property type="entry name" value="NeuD_NnaD"/>
    <property type="match status" value="1"/>
</dbReference>
<comment type="caution">
    <text evidence="2">The sequence shown here is derived from an EMBL/GenBank/DDBJ whole genome shotgun (WGS) entry which is preliminary data.</text>
</comment>
<keyword evidence="2" id="KW-0808">Transferase</keyword>
<keyword evidence="3" id="KW-1185">Reference proteome</keyword>
<gene>
    <name evidence="2" type="ORF">B857_00061</name>
</gene>
<dbReference type="PANTHER" id="PTHR43300:SF4">
    <property type="entry name" value="ACYL-[ACYL-CARRIER-PROTEIN]--UDP-N-ACETYLGLUCOSAMINE O-ACYLTRANSFERASE"/>
    <property type="match status" value="1"/>
</dbReference>
<proteinExistence type="predicted"/>
<sequence>MDKPKKNGEKLIIVGAGESAEIAYEYFTYDSPYEIKAFAVEKEHLKESKLYGLPVVPFEEVQLLYPVEKYKAFVAIAQTKLNRLRTRLYYETKNKGYQFVSYISSKAFIWRNVTIGENCFIFEHNVLQHQVNIGNNVVLWSGNHVGHRSIIKDNCFISSHVVIAGGSEIGESCFIGINSTINGAVKISKDCFISSGALVNKNTKKGKMYIGNPAKASKIDSYRYFNIEDDTEKSKNEIYTDNNIEIPIEI</sequence>
<feature type="binding site" evidence="1">
    <location>
        <position position="177"/>
    </location>
    <ligand>
        <name>acetyl-CoA</name>
        <dbReference type="ChEBI" id="CHEBI:57288"/>
    </ligand>
</feature>
<evidence type="ECO:0000256" key="1">
    <source>
        <dbReference type="PIRSR" id="PIRSR620019-2"/>
    </source>
</evidence>
<dbReference type="PATRIC" id="fig|1224748.3.peg.61"/>
<dbReference type="Gene3D" id="3.40.50.20">
    <property type="match status" value="1"/>
</dbReference>
<dbReference type="PANTHER" id="PTHR43300">
    <property type="entry name" value="ACETYLTRANSFERASE"/>
    <property type="match status" value="1"/>
</dbReference>
<dbReference type="GO" id="GO:0016746">
    <property type="term" value="F:acyltransferase activity"/>
    <property type="evidence" value="ECO:0007669"/>
    <property type="project" value="UniProtKB-KW"/>
</dbReference>
<dbReference type="EMBL" id="AMCK01000001">
    <property type="protein sequence ID" value="EKB46772.1"/>
    <property type="molecule type" value="Genomic_DNA"/>
</dbReference>
<dbReference type="Gene3D" id="2.160.10.10">
    <property type="entry name" value="Hexapeptide repeat proteins"/>
    <property type="match status" value="1"/>
</dbReference>
<dbReference type="Pfam" id="PF00132">
    <property type="entry name" value="Hexapep"/>
    <property type="match status" value="2"/>
</dbReference>
<evidence type="ECO:0000313" key="2">
    <source>
        <dbReference type="EMBL" id="EKB46772.1"/>
    </source>
</evidence>
<dbReference type="CDD" id="cd03360">
    <property type="entry name" value="LbH_AT_putative"/>
    <property type="match status" value="1"/>
</dbReference>
<keyword evidence="2" id="KW-0012">Acyltransferase</keyword>
<dbReference type="InterPro" id="IPR050179">
    <property type="entry name" value="Trans_hexapeptide_repeat"/>
</dbReference>
<accession>K1L441</accession>
<dbReference type="InterPro" id="IPR011004">
    <property type="entry name" value="Trimer_LpxA-like_sf"/>
</dbReference>
<organism evidence="2 3">
    <name type="scientific">Solibacillus isronensis B3W22</name>
    <dbReference type="NCBI Taxonomy" id="1224748"/>
    <lineage>
        <taxon>Bacteria</taxon>
        <taxon>Bacillati</taxon>
        <taxon>Bacillota</taxon>
        <taxon>Bacilli</taxon>
        <taxon>Bacillales</taxon>
        <taxon>Caryophanaceae</taxon>
        <taxon>Solibacillus</taxon>
    </lineage>
</organism>
<dbReference type="RefSeq" id="WP_008403169.1">
    <property type="nucleotide sequence ID" value="NZ_AMCK01000001.1"/>
</dbReference>
<dbReference type="InterPro" id="IPR020019">
    <property type="entry name" value="AcTrfase_PglD-like"/>
</dbReference>
<protein>
    <submittedName>
        <fullName evidence="2">UDP-3-O-[3-hydroxymyristoyl] glucosamine N-acyltransferase</fullName>
    </submittedName>
</protein>
<dbReference type="AlphaFoldDB" id="K1L441"/>
<name>K1L441_9BACL</name>